<name>A0A1Y2HEV8_9FUNG</name>
<keyword evidence="3 4" id="KW-0862">Zinc</keyword>
<dbReference type="Pfam" id="PF02176">
    <property type="entry name" value="zf-TRAF"/>
    <property type="match status" value="1"/>
</dbReference>
<evidence type="ECO:0000256" key="5">
    <source>
        <dbReference type="SAM" id="MobiDB-lite"/>
    </source>
</evidence>
<gene>
    <name evidence="7" type="ORF">BCR44DRAFT_49159</name>
</gene>
<accession>A0A1Y2HEV8</accession>
<dbReference type="InterPro" id="IPR013083">
    <property type="entry name" value="Znf_RING/FYVE/PHD"/>
</dbReference>
<dbReference type="GO" id="GO:0008270">
    <property type="term" value="F:zinc ion binding"/>
    <property type="evidence" value="ECO:0007669"/>
    <property type="project" value="UniProtKB-KW"/>
</dbReference>
<comment type="caution">
    <text evidence="7">The sequence shown here is derived from an EMBL/GenBank/DDBJ whole genome shotgun (WGS) entry which is preliminary data.</text>
</comment>
<protein>
    <recommendedName>
        <fullName evidence="6">TRAF-type domain-containing protein</fullName>
    </recommendedName>
</protein>
<keyword evidence="1 4" id="KW-0479">Metal-binding</keyword>
<feature type="region of interest" description="Disordered" evidence="5">
    <location>
        <begin position="46"/>
        <end position="84"/>
    </location>
</feature>
<keyword evidence="2 4" id="KW-0863">Zinc-finger</keyword>
<dbReference type="Gene3D" id="3.30.40.10">
    <property type="entry name" value="Zinc/RING finger domain, C3HC4 (zinc finger)"/>
    <property type="match status" value="1"/>
</dbReference>
<dbReference type="Proteomes" id="UP000193411">
    <property type="component" value="Unassembled WGS sequence"/>
</dbReference>
<feature type="domain" description="TRAF-type" evidence="6">
    <location>
        <begin position="129"/>
        <end position="173"/>
    </location>
</feature>
<evidence type="ECO:0000313" key="8">
    <source>
        <dbReference type="Proteomes" id="UP000193411"/>
    </source>
</evidence>
<dbReference type="InterPro" id="IPR001293">
    <property type="entry name" value="Znf_TRAF"/>
</dbReference>
<feature type="compositionally biased region" description="Low complexity" evidence="5">
    <location>
        <begin position="53"/>
        <end position="66"/>
    </location>
</feature>
<dbReference type="PROSITE" id="PS50145">
    <property type="entry name" value="ZF_TRAF"/>
    <property type="match status" value="1"/>
</dbReference>
<evidence type="ECO:0000256" key="1">
    <source>
        <dbReference type="ARBA" id="ARBA00022723"/>
    </source>
</evidence>
<evidence type="ECO:0000256" key="2">
    <source>
        <dbReference type="ARBA" id="ARBA00022771"/>
    </source>
</evidence>
<feature type="zinc finger region" description="TRAF-type" evidence="4">
    <location>
        <begin position="129"/>
        <end position="173"/>
    </location>
</feature>
<dbReference type="AlphaFoldDB" id="A0A1Y2HEV8"/>
<dbReference type="SUPFAM" id="SSF49599">
    <property type="entry name" value="TRAF domain-like"/>
    <property type="match status" value="1"/>
</dbReference>
<evidence type="ECO:0000259" key="6">
    <source>
        <dbReference type="PROSITE" id="PS50145"/>
    </source>
</evidence>
<dbReference type="OrthoDB" id="5574452at2759"/>
<proteinExistence type="predicted"/>
<reference evidence="7 8" key="1">
    <citation type="submission" date="2016-07" db="EMBL/GenBank/DDBJ databases">
        <title>Pervasive Adenine N6-methylation of Active Genes in Fungi.</title>
        <authorList>
            <consortium name="DOE Joint Genome Institute"/>
            <person name="Mondo S.J."/>
            <person name="Dannebaum R.O."/>
            <person name="Kuo R.C."/>
            <person name="Labutti K."/>
            <person name="Haridas S."/>
            <person name="Kuo A."/>
            <person name="Salamov A."/>
            <person name="Ahrendt S.R."/>
            <person name="Lipzen A."/>
            <person name="Sullivan W."/>
            <person name="Andreopoulos W.B."/>
            <person name="Clum A."/>
            <person name="Lindquist E."/>
            <person name="Daum C."/>
            <person name="Ramamoorthy G.K."/>
            <person name="Gryganskyi A."/>
            <person name="Culley D."/>
            <person name="Magnuson J.K."/>
            <person name="James T.Y."/>
            <person name="O'Malley M.A."/>
            <person name="Stajich J.E."/>
            <person name="Spatafora J.W."/>
            <person name="Visel A."/>
            <person name="Grigoriev I.V."/>
        </authorList>
    </citation>
    <scope>NUCLEOTIDE SEQUENCE [LARGE SCALE GENOMIC DNA]</scope>
    <source>
        <strain evidence="7 8">PL171</strain>
    </source>
</reference>
<organism evidence="7 8">
    <name type="scientific">Catenaria anguillulae PL171</name>
    <dbReference type="NCBI Taxonomy" id="765915"/>
    <lineage>
        <taxon>Eukaryota</taxon>
        <taxon>Fungi</taxon>
        <taxon>Fungi incertae sedis</taxon>
        <taxon>Blastocladiomycota</taxon>
        <taxon>Blastocladiomycetes</taxon>
        <taxon>Blastocladiales</taxon>
        <taxon>Catenariaceae</taxon>
        <taxon>Catenaria</taxon>
    </lineage>
</organism>
<sequence>MGIYYHGEETDLCLFESGAYTYTHRPDPSFLCRQCQSVLDTPYKKRGTRPIRSLSPTAGTSGTSTPNRGLVGGSSANPLPPPTDDASLLLPEPTSSPVCHTCWLRIPSTLRPTWIPDELLVHHLNQLTVLCTNHESGCESIVTRGNLPVHLSTECAFEQVACVYAKFGCDVQIQRRERRGHEQMCPMASKPELALPIVLREVERVSAMADEGRRREKVMDSWMEEVDEALRELMGADADGGNDQVFNVSLGGAGVPGTATCRMLGLPTDPDTAHEVADLYHARMFERTLTVPLREPAGGNGSGSSTTSVGQTGFAFIDLRRESIDIGSLDLAMAGVLDLLESITLNRCVSKLILRLSTSADAPALAWRALARALAINSKLASLTLIIPATAVAHATMLAEAVKANPKSALVELVLLVECGAADQMTKLVDSIRAKGMPSKCTVTCKAAGMAALVGKVSGVYGSGPVVSPGSMGERMGAGQQQQVPKVELAKLRV</sequence>
<dbReference type="EMBL" id="MCFL01000038">
    <property type="protein sequence ID" value="ORZ33117.1"/>
    <property type="molecule type" value="Genomic_DNA"/>
</dbReference>
<evidence type="ECO:0000256" key="4">
    <source>
        <dbReference type="PROSITE-ProRule" id="PRU00207"/>
    </source>
</evidence>
<evidence type="ECO:0000313" key="7">
    <source>
        <dbReference type="EMBL" id="ORZ33117.1"/>
    </source>
</evidence>
<keyword evidence="8" id="KW-1185">Reference proteome</keyword>
<evidence type="ECO:0000256" key="3">
    <source>
        <dbReference type="ARBA" id="ARBA00022833"/>
    </source>
</evidence>